<dbReference type="GO" id="GO:0003700">
    <property type="term" value="F:DNA-binding transcription factor activity"/>
    <property type="evidence" value="ECO:0007669"/>
    <property type="project" value="InterPro"/>
</dbReference>
<dbReference type="GO" id="GO:0043565">
    <property type="term" value="F:sequence-specific DNA binding"/>
    <property type="evidence" value="ECO:0007669"/>
    <property type="project" value="InterPro"/>
</dbReference>
<sequence>MTSTEKITPITEATSGPLVVAPVYDGLCTFEFSIVAEVFGLARPEMGLGWYRFASAAVEPGLLRAHGGLHVMADGQADLLERADLIVMPGWKGPHVPVPQEFARRLRLAWERGARLASICSGAFVLAATGLLDGRRAATHWRYAEKLSQRHPAIEVDASVLYVEEDRILTSAGSAAGIDLMLHIVRGDFGVEAANSVARRLVMPPHRSGGQAQFIERPVQPDRLNRLSDVLDQMRADLQGDWTVDRMAQSVLMSPRTFLRHFIRATGIPPGQWLITERVTEAQRLLEGSAMPVEDIAAQVGFGSVQILRHHFRAKLGLAPKDYRAMFGAVRSRSGITLKEAPNGFLDRLQKPT</sequence>
<dbReference type="PROSITE" id="PS01124">
    <property type="entry name" value="HTH_ARAC_FAMILY_2"/>
    <property type="match status" value="1"/>
</dbReference>
<dbReference type="Pfam" id="PF12833">
    <property type="entry name" value="HTH_18"/>
    <property type="match status" value="1"/>
</dbReference>
<evidence type="ECO:0000256" key="3">
    <source>
        <dbReference type="ARBA" id="ARBA00023163"/>
    </source>
</evidence>
<dbReference type="InterPro" id="IPR018062">
    <property type="entry name" value="HTH_AraC-typ_CS"/>
</dbReference>
<organism evidence="5 6">
    <name type="scientific">Comamonas testosteroni</name>
    <name type="common">Pseudomonas testosteroni</name>
    <dbReference type="NCBI Taxonomy" id="285"/>
    <lineage>
        <taxon>Bacteria</taxon>
        <taxon>Pseudomonadati</taxon>
        <taxon>Pseudomonadota</taxon>
        <taxon>Betaproteobacteria</taxon>
        <taxon>Burkholderiales</taxon>
        <taxon>Comamonadaceae</taxon>
        <taxon>Comamonas</taxon>
    </lineage>
</organism>
<dbReference type="InterPro" id="IPR002818">
    <property type="entry name" value="DJ-1/PfpI"/>
</dbReference>
<dbReference type="Gene3D" id="1.10.10.60">
    <property type="entry name" value="Homeodomain-like"/>
    <property type="match status" value="1"/>
</dbReference>
<dbReference type="Pfam" id="PF01965">
    <property type="entry name" value="DJ-1_PfpI"/>
    <property type="match status" value="1"/>
</dbReference>
<evidence type="ECO:0000259" key="4">
    <source>
        <dbReference type="PROSITE" id="PS01124"/>
    </source>
</evidence>
<dbReference type="Gene3D" id="3.40.50.880">
    <property type="match status" value="1"/>
</dbReference>
<gene>
    <name evidence="5" type="primary">ftrA</name>
    <name evidence="5" type="ORF">CTTA_5163</name>
</gene>
<dbReference type="SUPFAM" id="SSF46689">
    <property type="entry name" value="Homeodomain-like"/>
    <property type="match status" value="2"/>
</dbReference>
<dbReference type="InterPro" id="IPR009057">
    <property type="entry name" value="Homeodomain-like_sf"/>
</dbReference>
<reference evidence="5 6" key="1">
    <citation type="journal article" date="2019" name="Microbiol. Resour. Announc.">
        <title>Draft Genome Sequence of Comamonas testosteroni TA441, a Bacterium That Has a Cryptic Phenol Degradation Gene Cluster.</title>
        <authorList>
            <person name="Arai H."/>
            <person name="Ishii M."/>
        </authorList>
    </citation>
    <scope>NUCLEOTIDE SEQUENCE [LARGE SCALE GENOMIC DNA]</scope>
    <source>
        <strain evidence="5 6">TA441</strain>
    </source>
</reference>
<proteinExistence type="predicted"/>
<dbReference type="RefSeq" id="WP_149357373.1">
    <property type="nucleotide sequence ID" value="NZ_BKBW01000026.1"/>
</dbReference>
<keyword evidence="1" id="KW-0805">Transcription regulation</keyword>
<feature type="domain" description="HTH araC/xylS-type" evidence="4">
    <location>
        <begin position="228"/>
        <end position="326"/>
    </location>
</feature>
<protein>
    <submittedName>
        <fullName evidence="5">Transcriptional regulator FtrA</fullName>
    </submittedName>
</protein>
<dbReference type="PANTHER" id="PTHR43130:SF3">
    <property type="entry name" value="HTH-TYPE TRANSCRIPTIONAL REGULATOR RV1931C"/>
    <property type="match status" value="1"/>
</dbReference>
<keyword evidence="2" id="KW-0238">DNA-binding</keyword>
<dbReference type="Proteomes" id="UP000323105">
    <property type="component" value="Unassembled WGS sequence"/>
</dbReference>
<dbReference type="PANTHER" id="PTHR43130">
    <property type="entry name" value="ARAC-FAMILY TRANSCRIPTIONAL REGULATOR"/>
    <property type="match status" value="1"/>
</dbReference>
<dbReference type="SMART" id="SM00342">
    <property type="entry name" value="HTH_ARAC"/>
    <property type="match status" value="1"/>
</dbReference>
<evidence type="ECO:0000256" key="1">
    <source>
        <dbReference type="ARBA" id="ARBA00023015"/>
    </source>
</evidence>
<dbReference type="NCBIfam" id="NF006902">
    <property type="entry name" value="PRK09393.1"/>
    <property type="match status" value="1"/>
</dbReference>
<dbReference type="InterPro" id="IPR052158">
    <property type="entry name" value="INH-QAR"/>
</dbReference>
<dbReference type="EMBL" id="BKBW01000026">
    <property type="protein sequence ID" value="GEQ78158.1"/>
    <property type="molecule type" value="Genomic_DNA"/>
</dbReference>
<accession>A0A5A7MJZ3</accession>
<keyword evidence="3" id="KW-0804">Transcription</keyword>
<dbReference type="CDD" id="cd03137">
    <property type="entry name" value="GATase1_AraC_1"/>
    <property type="match status" value="1"/>
</dbReference>
<dbReference type="InterPro" id="IPR029062">
    <property type="entry name" value="Class_I_gatase-like"/>
</dbReference>
<dbReference type="AlphaFoldDB" id="A0A5A7MJZ3"/>
<evidence type="ECO:0000313" key="5">
    <source>
        <dbReference type="EMBL" id="GEQ78158.1"/>
    </source>
</evidence>
<name>A0A5A7MJZ3_COMTE</name>
<dbReference type="InterPro" id="IPR018060">
    <property type="entry name" value="HTH_AraC"/>
</dbReference>
<evidence type="ECO:0000256" key="2">
    <source>
        <dbReference type="ARBA" id="ARBA00023125"/>
    </source>
</evidence>
<dbReference type="SUPFAM" id="SSF52317">
    <property type="entry name" value="Class I glutamine amidotransferase-like"/>
    <property type="match status" value="1"/>
</dbReference>
<evidence type="ECO:0000313" key="6">
    <source>
        <dbReference type="Proteomes" id="UP000323105"/>
    </source>
</evidence>
<dbReference type="PROSITE" id="PS00041">
    <property type="entry name" value="HTH_ARAC_FAMILY_1"/>
    <property type="match status" value="1"/>
</dbReference>
<comment type="caution">
    <text evidence="5">The sequence shown here is derived from an EMBL/GenBank/DDBJ whole genome shotgun (WGS) entry which is preliminary data.</text>
</comment>